<keyword evidence="1" id="KW-0175">Coiled coil</keyword>
<reference evidence="2" key="1">
    <citation type="journal article" date="2019" name="bioRxiv">
        <title>The Genome of the Zebra Mussel, Dreissena polymorpha: A Resource for Invasive Species Research.</title>
        <authorList>
            <person name="McCartney M.A."/>
            <person name="Auch B."/>
            <person name="Kono T."/>
            <person name="Mallez S."/>
            <person name="Zhang Y."/>
            <person name="Obille A."/>
            <person name="Becker A."/>
            <person name="Abrahante J.E."/>
            <person name="Garbe J."/>
            <person name="Badalamenti J.P."/>
            <person name="Herman A."/>
            <person name="Mangelson H."/>
            <person name="Liachko I."/>
            <person name="Sullivan S."/>
            <person name="Sone E.D."/>
            <person name="Koren S."/>
            <person name="Silverstein K.A.T."/>
            <person name="Beckman K.B."/>
            <person name="Gohl D.M."/>
        </authorList>
    </citation>
    <scope>NUCLEOTIDE SEQUENCE</scope>
    <source>
        <strain evidence="2">Duluth1</strain>
        <tissue evidence="2">Whole animal</tissue>
    </source>
</reference>
<dbReference type="Proteomes" id="UP000828390">
    <property type="component" value="Unassembled WGS sequence"/>
</dbReference>
<dbReference type="EMBL" id="JAIWYP010000011">
    <property type="protein sequence ID" value="KAH3742262.1"/>
    <property type="molecule type" value="Genomic_DNA"/>
</dbReference>
<evidence type="ECO:0000256" key="1">
    <source>
        <dbReference type="SAM" id="Coils"/>
    </source>
</evidence>
<comment type="caution">
    <text evidence="2">The sequence shown here is derived from an EMBL/GenBank/DDBJ whole genome shotgun (WGS) entry which is preliminary data.</text>
</comment>
<accession>A0A9D4DBR3</accession>
<keyword evidence="3" id="KW-1185">Reference proteome</keyword>
<reference evidence="2" key="2">
    <citation type="submission" date="2020-11" db="EMBL/GenBank/DDBJ databases">
        <authorList>
            <person name="McCartney M.A."/>
            <person name="Auch B."/>
            <person name="Kono T."/>
            <person name="Mallez S."/>
            <person name="Becker A."/>
            <person name="Gohl D.M."/>
            <person name="Silverstein K.A.T."/>
            <person name="Koren S."/>
            <person name="Bechman K.B."/>
            <person name="Herman A."/>
            <person name="Abrahante J.E."/>
            <person name="Garbe J."/>
        </authorList>
    </citation>
    <scope>NUCLEOTIDE SEQUENCE</scope>
    <source>
        <strain evidence="2">Duluth1</strain>
        <tissue evidence="2">Whole animal</tissue>
    </source>
</reference>
<dbReference type="AlphaFoldDB" id="A0A9D4DBR3"/>
<feature type="coiled-coil region" evidence="1">
    <location>
        <begin position="117"/>
        <end position="144"/>
    </location>
</feature>
<evidence type="ECO:0000313" key="2">
    <source>
        <dbReference type="EMBL" id="KAH3742262.1"/>
    </source>
</evidence>
<sequence length="146" mass="16835">MANNPTHCGERCIISNPTPPQRLGIIKLLRNNDLRYHDPWVPSLGALHVESPNPSPMGLNPMVTVKFTLIRRSFGKNVHHRIACQKREQKRDYLMCGLEYQVLPCTLAGRHEENRIAKKFDRLVADLERQMRAALRRLKEMLTGLD</sequence>
<protein>
    <submittedName>
        <fullName evidence="2">Uncharacterized protein</fullName>
    </submittedName>
</protein>
<proteinExistence type="predicted"/>
<organism evidence="2 3">
    <name type="scientific">Dreissena polymorpha</name>
    <name type="common">Zebra mussel</name>
    <name type="synonym">Mytilus polymorpha</name>
    <dbReference type="NCBI Taxonomy" id="45954"/>
    <lineage>
        <taxon>Eukaryota</taxon>
        <taxon>Metazoa</taxon>
        <taxon>Spiralia</taxon>
        <taxon>Lophotrochozoa</taxon>
        <taxon>Mollusca</taxon>
        <taxon>Bivalvia</taxon>
        <taxon>Autobranchia</taxon>
        <taxon>Heteroconchia</taxon>
        <taxon>Euheterodonta</taxon>
        <taxon>Imparidentia</taxon>
        <taxon>Neoheterodontei</taxon>
        <taxon>Myida</taxon>
        <taxon>Dreissenoidea</taxon>
        <taxon>Dreissenidae</taxon>
        <taxon>Dreissena</taxon>
    </lineage>
</organism>
<evidence type="ECO:0000313" key="3">
    <source>
        <dbReference type="Proteomes" id="UP000828390"/>
    </source>
</evidence>
<gene>
    <name evidence="2" type="ORF">DPMN_048999</name>
</gene>
<name>A0A9D4DBR3_DREPO</name>